<sequence>MFVYQSLPTILIAIFFKHNNLALVLGSVMMHDLKEARSAECKAAIETRKSYSISNEPCGNKTSSSIQTLKRPKKDTTPSRITHL</sequence>
<evidence type="ECO:0000313" key="3">
    <source>
        <dbReference type="WBParaSite" id="Gr19_v10_g6310.t1"/>
    </source>
</evidence>
<dbReference type="WBParaSite" id="Gr19_v10_g6310.t1">
    <property type="protein sequence ID" value="Gr19_v10_g6310.t1"/>
    <property type="gene ID" value="Gr19_v10_g6310"/>
</dbReference>
<feature type="compositionally biased region" description="Polar residues" evidence="1">
    <location>
        <begin position="55"/>
        <end position="68"/>
    </location>
</feature>
<accession>A0A914I0B6</accession>
<protein>
    <submittedName>
        <fullName evidence="3">Secreted protein</fullName>
    </submittedName>
</protein>
<reference evidence="3" key="1">
    <citation type="submission" date="2022-11" db="UniProtKB">
        <authorList>
            <consortium name="WormBaseParasite"/>
        </authorList>
    </citation>
    <scope>IDENTIFICATION</scope>
</reference>
<feature type="region of interest" description="Disordered" evidence="1">
    <location>
        <begin position="55"/>
        <end position="84"/>
    </location>
</feature>
<proteinExistence type="predicted"/>
<evidence type="ECO:0000313" key="2">
    <source>
        <dbReference type="Proteomes" id="UP000887572"/>
    </source>
</evidence>
<evidence type="ECO:0000256" key="1">
    <source>
        <dbReference type="SAM" id="MobiDB-lite"/>
    </source>
</evidence>
<dbReference type="AlphaFoldDB" id="A0A914I0B6"/>
<keyword evidence="2" id="KW-1185">Reference proteome</keyword>
<name>A0A914I0B6_GLORO</name>
<dbReference type="Proteomes" id="UP000887572">
    <property type="component" value="Unplaced"/>
</dbReference>
<organism evidence="2 3">
    <name type="scientific">Globodera rostochiensis</name>
    <name type="common">Golden nematode worm</name>
    <name type="synonym">Heterodera rostochiensis</name>
    <dbReference type="NCBI Taxonomy" id="31243"/>
    <lineage>
        <taxon>Eukaryota</taxon>
        <taxon>Metazoa</taxon>
        <taxon>Ecdysozoa</taxon>
        <taxon>Nematoda</taxon>
        <taxon>Chromadorea</taxon>
        <taxon>Rhabditida</taxon>
        <taxon>Tylenchina</taxon>
        <taxon>Tylenchomorpha</taxon>
        <taxon>Tylenchoidea</taxon>
        <taxon>Heteroderidae</taxon>
        <taxon>Heteroderinae</taxon>
        <taxon>Globodera</taxon>
    </lineage>
</organism>